<feature type="domain" description="Cation/H+ exchanger transmembrane" evidence="13">
    <location>
        <begin position="100"/>
        <end position="512"/>
    </location>
</feature>
<feature type="transmembrane region" description="Helical" evidence="12">
    <location>
        <begin position="187"/>
        <end position="210"/>
    </location>
</feature>
<evidence type="ECO:0000256" key="3">
    <source>
        <dbReference type="ARBA" id="ARBA00022448"/>
    </source>
</evidence>
<comment type="subcellular location">
    <subcellularLocation>
        <location evidence="1">Membrane</location>
        <topology evidence="1">Multi-pass membrane protein</topology>
    </subcellularLocation>
</comment>
<feature type="transmembrane region" description="Helical" evidence="12">
    <location>
        <begin position="381"/>
        <end position="400"/>
    </location>
</feature>
<evidence type="ECO:0000256" key="5">
    <source>
        <dbReference type="ARBA" id="ARBA00022692"/>
    </source>
</evidence>
<protein>
    <recommendedName>
        <fullName evidence="13">Cation/H+ exchanger transmembrane domain-containing protein</fullName>
    </recommendedName>
</protein>
<feature type="compositionally biased region" description="Low complexity" evidence="11">
    <location>
        <begin position="671"/>
        <end position="696"/>
    </location>
</feature>
<accession>A0A4T0FF83</accession>
<feature type="transmembrane region" description="Helical" evidence="12">
    <location>
        <begin position="259"/>
        <end position="277"/>
    </location>
</feature>
<evidence type="ECO:0000256" key="6">
    <source>
        <dbReference type="ARBA" id="ARBA00022989"/>
    </source>
</evidence>
<keyword evidence="4" id="KW-0050">Antiport</keyword>
<evidence type="ECO:0000256" key="7">
    <source>
        <dbReference type="ARBA" id="ARBA00023053"/>
    </source>
</evidence>
<evidence type="ECO:0000259" key="13">
    <source>
        <dbReference type="Pfam" id="PF00999"/>
    </source>
</evidence>
<dbReference type="AlphaFoldDB" id="A0A4T0FF83"/>
<keyword evidence="9 12" id="KW-0472">Membrane</keyword>
<comment type="similarity">
    <text evidence="2">Belongs to the fungal Na(+)/H(+) exchanger family.</text>
</comment>
<keyword evidence="15" id="KW-1185">Reference proteome</keyword>
<dbReference type="PANTHER" id="PTHR31382">
    <property type="entry name" value="NA(+)/H(+) ANTIPORTER"/>
    <property type="match status" value="1"/>
</dbReference>
<evidence type="ECO:0000256" key="9">
    <source>
        <dbReference type="ARBA" id="ARBA00023136"/>
    </source>
</evidence>
<dbReference type="GO" id="GO:0042391">
    <property type="term" value="P:regulation of membrane potential"/>
    <property type="evidence" value="ECO:0007669"/>
    <property type="project" value="InterPro"/>
</dbReference>
<keyword evidence="8" id="KW-0406">Ion transport</keyword>
<proteinExistence type="inferred from homology"/>
<dbReference type="PANTHER" id="PTHR31382:SF4">
    <property type="entry name" value="NA(+)_H(+) ANTIPORTER"/>
    <property type="match status" value="1"/>
</dbReference>
<organism evidence="14 15">
    <name type="scientific">Wallemia hederae</name>
    <dbReference type="NCBI Taxonomy" id="1540922"/>
    <lineage>
        <taxon>Eukaryota</taxon>
        <taxon>Fungi</taxon>
        <taxon>Dikarya</taxon>
        <taxon>Basidiomycota</taxon>
        <taxon>Wallemiomycotina</taxon>
        <taxon>Wallemiomycetes</taxon>
        <taxon>Wallemiales</taxon>
        <taxon>Wallemiaceae</taxon>
        <taxon>Wallemia</taxon>
    </lineage>
</organism>
<keyword evidence="7" id="KW-0915">Sodium</keyword>
<feature type="transmembrane region" description="Helical" evidence="12">
    <location>
        <begin position="216"/>
        <end position="238"/>
    </location>
</feature>
<keyword evidence="10" id="KW-0739">Sodium transport</keyword>
<dbReference type="GO" id="GO:0030007">
    <property type="term" value="P:intracellular potassium ion homeostasis"/>
    <property type="evidence" value="ECO:0007669"/>
    <property type="project" value="TreeGrafter"/>
</dbReference>
<feature type="transmembrane region" description="Helical" evidence="12">
    <location>
        <begin position="412"/>
        <end position="436"/>
    </location>
</feature>
<feature type="transmembrane region" description="Helical" evidence="12">
    <location>
        <begin position="112"/>
        <end position="130"/>
    </location>
</feature>
<dbReference type="GO" id="GO:0036376">
    <property type="term" value="P:sodium ion export across plasma membrane"/>
    <property type="evidence" value="ECO:0007669"/>
    <property type="project" value="InterPro"/>
</dbReference>
<feature type="transmembrane region" description="Helical" evidence="12">
    <location>
        <begin position="330"/>
        <end position="347"/>
    </location>
</feature>
<dbReference type="GO" id="GO:0120029">
    <property type="term" value="P:proton export across plasma membrane"/>
    <property type="evidence" value="ECO:0007669"/>
    <property type="project" value="InterPro"/>
</dbReference>
<keyword evidence="6 12" id="KW-1133">Transmembrane helix</keyword>
<feature type="region of interest" description="Disordered" evidence="11">
    <location>
        <begin position="657"/>
        <end position="696"/>
    </location>
</feature>
<name>A0A4T0FF83_9BASI</name>
<keyword evidence="5 12" id="KW-0812">Transmembrane</keyword>
<dbReference type="InterPro" id="IPR006153">
    <property type="entry name" value="Cation/H_exchanger_TM"/>
</dbReference>
<evidence type="ECO:0000256" key="11">
    <source>
        <dbReference type="SAM" id="MobiDB-lite"/>
    </source>
</evidence>
<feature type="transmembrane region" description="Helical" evidence="12">
    <location>
        <begin position="289"/>
        <end position="310"/>
    </location>
</feature>
<evidence type="ECO:0000313" key="14">
    <source>
        <dbReference type="EMBL" id="TIA85824.1"/>
    </source>
</evidence>
<feature type="transmembrane region" description="Helical" evidence="12">
    <location>
        <begin position="88"/>
        <end position="107"/>
    </location>
</feature>
<dbReference type="InterPro" id="IPR004712">
    <property type="entry name" value="Na+/H+_antiporter_fungi"/>
</dbReference>
<dbReference type="GO" id="GO:0005886">
    <property type="term" value="C:plasma membrane"/>
    <property type="evidence" value="ECO:0007669"/>
    <property type="project" value="InterPro"/>
</dbReference>
<evidence type="ECO:0000256" key="1">
    <source>
        <dbReference type="ARBA" id="ARBA00004141"/>
    </source>
</evidence>
<sequence length="696" mass="75821">MLISGLCNTVLVITIVPFIAVSMGVGGLIVTQAAMKVTRNVHLLQPISLITKRKRKRKRNHQQSSSSSSKSMAGLTHFSPFEINTTHLAYVLLGAYIAVFMMVSLFIKERLYIGEAVTSTIFGIIIGPYAGGLVDPRKFGGENGNNASDESVNELILEVTRIVLALGVFAIGVELPRRYVKRHWKSLFFLLCPVMTFGWVISAAFIYALIPGLDYVGALTIAATLTPTDPILAAAVIGGKFADQHIPSHIKHVIACESGCNDGAAFPFLYIGIYLLLSPMDTPYAVEEWFLITWLYEVALGIFLGALIGYCARKLMKFCESRNLIDRQSFVAQYVSLTLLCIGIALILGSDDLLASFSCGTAFAWDGFFNKATEESNFSAMIDLLFNSVCFIFIGTLMPFDQFNDSTLGGLTNWRLVIIALCILLVKRIPPVLALYRWIPDVKTFREALFAGYFGPIGVGAVFISAIAAIQLPHPEGSPQNQAELVAVTIQPIVFFLVLCSTFIHGLSIPFFSLSKRVGTTLGNTSGSLDSLDKDSNVGDIGGRNVQSWVEGNNVITERPINNDSNENDIDVQVHTVGEDRGVVDSLTNALPKNVPHASAELKHVGGSVGPEYEALKREEYERRLKEDIEKATASKKKVVLHVHHKAGTRDWINSRFFGRRTGNEDGGVSAGESSDSSSGAASNSHSNSNSHNLQQ</sequence>
<reference evidence="14 15" key="1">
    <citation type="submission" date="2019-03" db="EMBL/GenBank/DDBJ databases">
        <title>Sequencing 23 genomes of Wallemia ichthyophaga.</title>
        <authorList>
            <person name="Gostincar C."/>
        </authorList>
    </citation>
    <scope>NUCLEOTIDE SEQUENCE [LARGE SCALE GENOMIC DNA]</scope>
    <source>
        <strain evidence="14 15">EXF-5753</strain>
    </source>
</reference>
<evidence type="ECO:0000256" key="4">
    <source>
        <dbReference type="ARBA" id="ARBA00022449"/>
    </source>
</evidence>
<feature type="compositionally biased region" description="Low complexity" evidence="11">
    <location>
        <begin position="62"/>
        <end position="71"/>
    </location>
</feature>
<dbReference type="FunFam" id="1.20.1530.20:FF:000015">
    <property type="entry name" value="Na(+)/H(+) antiporter 2"/>
    <property type="match status" value="1"/>
</dbReference>
<dbReference type="OrthoDB" id="2190219at2759"/>
<keyword evidence="3" id="KW-0813">Transport</keyword>
<dbReference type="GO" id="GO:0015385">
    <property type="term" value="F:sodium:proton antiporter activity"/>
    <property type="evidence" value="ECO:0007669"/>
    <property type="project" value="InterPro"/>
</dbReference>
<comment type="caution">
    <text evidence="14">The sequence shown here is derived from an EMBL/GenBank/DDBJ whole genome shotgun (WGS) entry which is preliminary data.</text>
</comment>
<feature type="region of interest" description="Disordered" evidence="11">
    <location>
        <begin position="53"/>
        <end position="72"/>
    </location>
</feature>
<evidence type="ECO:0000256" key="10">
    <source>
        <dbReference type="ARBA" id="ARBA00023201"/>
    </source>
</evidence>
<dbReference type="Proteomes" id="UP000310189">
    <property type="component" value="Unassembled WGS sequence"/>
</dbReference>
<feature type="transmembrane region" description="Helical" evidence="12">
    <location>
        <begin position="490"/>
        <end position="512"/>
    </location>
</feature>
<evidence type="ECO:0000313" key="15">
    <source>
        <dbReference type="Proteomes" id="UP000310189"/>
    </source>
</evidence>
<dbReference type="Pfam" id="PF00999">
    <property type="entry name" value="Na_H_Exchanger"/>
    <property type="match status" value="1"/>
</dbReference>
<gene>
    <name evidence="14" type="ORF">E3P99_03880</name>
</gene>
<evidence type="ECO:0000256" key="12">
    <source>
        <dbReference type="SAM" id="Phobius"/>
    </source>
</evidence>
<feature type="transmembrane region" description="Helical" evidence="12">
    <location>
        <begin position="155"/>
        <end position="175"/>
    </location>
</feature>
<feature type="transmembrane region" description="Helical" evidence="12">
    <location>
        <begin position="353"/>
        <end position="369"/>
    </location>
</feature>
<feature type="transmembrane region" description="Helical" evidence="12">
    <location>
        <begin position="448"/>
        <end position="470"/>
    </location>
</feature>
<dbReference type="EMBL" id="SPNW01000096">
    <property type="protein sequence ID" value="TIA85824.1"/>
    <property type="molecule type" value="Genomic_DNA"/>
</dbReference>
<evidence type="ECO:0000256" key="8">
    <source>
        <dbReference type="ARBA" id="ARBA00023065"/>
    </source>
</evidence>
<evidence type="ECO:0000256" key="2">
    <source>
        <dbReference type="ARBA" id="ARBA00005248"/>
    </source>
</evidence>
<feature type="transmembrane region" description="Helical" evidence="12">
    <location>
        <begin position="12"/>
        <end position="35"/>
    </location>
</feature>